<dbReference type="Proteomes" id="UP000295414">
    <property type="component" value="Unassembled WGS sequence"/>
</dbReference>
<dbReference type="EMBL" id="SMAP01000001">
    <property type="protein sequence ID" value="TCT25979.1"/>
    <property type="molecule type" value="Genomic_DNA"/>
</dbReference>
<dbReference type="OrthoDB" id="6058768at2"/>
<dbReference type="AlphaFoldDB" id="A0A4R3NFG6"/>
<dbReference type="RefSeq" id="WP_114959093.1">
    <property type="nucleotide sequence ID" value="NZ_MSZW01000024.1"/>
</dbReference>
<organism evidence="1 2">
    <name type="scientific">Thermomonas haemolytica</name>
    <dbReference type="NCBI Taxonomy" id="141949"/>
    <lineage>
        <taxon>Bacteria</taxon>
        <taxon>Pseudomonadati</taxon>
        <taxon>Pseudomonadota</taxon>
        <taxon>Gammaproteobacteria</taxon>
        <taxon>Lysobacterales</taxon>
        <taxon>Lysobacteraceae</taxon>
        <taxon>Thermomonas</taxon>
    </lineage>
</organism>
<sequence length="118" mass="12905">MLQLDRKQMATVGETQLRSNLADFLNRHLGGKAPLPLDELDAELDAVIAHCRKAGLRSQRAVAAYALACSLFGNERVANDPSIIGILADRSSPQLDRALLIEMWTAAAYGDFRRRQGG</sequence>
<reference evidence="1 2" key="1">
    <citation type="submission" date="2019-03" db="EMBL/GenBank/DDBJ databases">
        <title>Genomic Encyclopedia of Type Strains, Phase IV (KMG-IV): sequencing the most valuable type-strain genomes for metagenomic binning, comparative biology and taxonomic classification.</title>
        <authorList>
            <person name="Goeker M."/>
        </authorList>
    </citation>
    <scope>NUCLEOTIDE SEQUENCE [LARGE SCALE GENOMIC DNA]</scope>
    <source>
        <strain evidence="1 2">DSM 13605</strain>
    </source>
</reference>
<accession>A0A4R3NFG6</accession>
<name>A0A4R3NFG6_9GAMM</name>
<protein>
    <submittedName>
        <fullName evidence="1">Uncharacterized protein</fullName>
    </submittedName>
</protein>
<comment type="caution">
    <text evidence="1">The sequence shown here is derived from an EMBL/GenBank/DDBJ whole genome shotgun (WGS) entry which is preliminary data.</text>
</comment>
<evidence type="ECO:0000313" key="2">
    <source>
        <dbReference type="Proteomes" id="UP000295414"/>
    </source>
</evidence>
<proteinExistence type="predicted"/>
<gene>
    <name evidence="1" type="ORF">EDC34_101306</name>
</gene>
<evidence type="ECO:0000313" key="1">
    <source>
        <dbReference type="EMBL" id="TCT25979.1"/>
    </source>
</evidence>
<keyword evidence="2" id="KW-1185">Reference proteome</keyword>